<keyword evidence="1" id="KW-0067">ATP-binding</keyword>
<dbReference type="InterPro" id="IPR027417">
    <property type="entry name" value="P-loop_NTPase"/>
</dbReference>
<evidence type="ECO:0000313" key="1">
    <source>
        <dbReference type="EMBL" id="MDE4166787.1"/>
    </source>
</evidence>
<accession>A0ABD4XB94</accession>
<keyword evidence="1" id="KW-0547">Nucleotide-binding</keyword>
<dbReference type="SUPFAM" id="SSF52540">
    <property type="entry name" value="P-loop containing nucleoside triphosphate hydrolases"/>
    <property type="match status" value="1"/>
</dbReference>
<dbReference type="GO" id="GO:0005524">
    <property type="term" value="F:ATP binding"/>
    <property type="evidence" value="ECO:0007669"/>
    <property type="project" value="UniProtKB-KW"/>
</dbReference>
<dbReference type="Gene3D" id="3.40.50.300">
    <property type="entry name" value="P-loop containing nucleotide triphosphate hydrolases"/>
    <property type="match status" value="1"/>
</dbReference>
<dbReference type="RefSeq" id="WP_274839836.1">
    <property type="nucleotide sequence ID" value="NZ_JARCJF010000006.1"/>
</dbReference>
<dbReference type="Proteomes" id="UP001218364">
    <property type="component" value="Unassembled WGS sequence"/>
</dbReference>
<dbReference type="AlphaFoldDB" id="A0ABD4XB94"/>
<protein>
    <submittedName>
        <fullName evidence="1">ATP-binding protein</fullName>
    </submittedName>
</protein>
<dbReference type="EMBL" id="JARCJK010000006">
    <property type="protein sequence ID" value="MDE4166787.1"/>
    <property type="molecule type" value="Genomic_DNA"/>
</dbReference>
<sequence length="171" mass="19216">MSQTLPTLHMLCGKIASGKSTLADHLTREDKAVRIAEDQWLNTLFLGEIETGADYLRCTGRLRETVAPHVIDLLNAGVSVVLDFAANTIQQRAWMRGILDRTSANHQLHVLDVPEEVCLARLRARNASGDHPFSATEEQFHRFSKHFVLPTPQERFNIVLHTTPEKAQPTK</sequence>
<gene>
    <name evidence="1" type="ORF">PXK24_13895</name>
</gene>
<evidence type="ECO:0000313" key="2">
    <source>
        <dbReference type="Proteomes" id="UP001218364"/>
    </source>
</evidence>
<dbReference type="Pfam" id="PF13671">
    <property type="entry name" value="AAA_33"/>
    <property type="match status" value="1"/>
</dbReference>
<proteinExistence type="predicted"/>
<organism evidence="1 2">
    <name type="scientific">Phaeobacter gallaeciensis</name>
    <dbReference type="NCBI Taxonomy" id="60890"/>
    <lineage>
        <taxon>Bacteria</taxon>
        <taxon>Pseudomonadati</taxon>
        <taxon>Pseudomonadota</taxon>
        <taxon>Alphaproteobacteria</taxon>
        <taxon>Rhodobacterales</taxon>
        <taxon>Roseobacteraceae</taxon>
        <taxon>Phaeobacter</taxon>
    </lineage>
</organism>
<comment type="caution">
    <text evidence="1">The sequence shown here is derived from an EMBL/GenBank/DDBJ whole genome shotgun (WGS) entry which is preliminary data.</text>
</comment>
<reference evidence="1 2" key="1">
    <citation type="submission" date="2023-02" db="EMBL/GenBank/DDBJ databases">
        <title>Population genomics of bacteria associated with diatom.</title>
        <authorList>
            <person name="Xie J."/>
            <person name="Wang H."/>
        </authorList>
    </citation>
    <scope>NUCLEOTIDE SEQUENCE [LARGE SCALE GENOMIC DNA]</scope>
    <source>
        <strain evidence="1 2">PT47_8</strain>
    </source>
</reference>
<name>A0ABD4XB94_9RHOB</name>